<reference evidence="2 3" key="1">
    <citation type="submission" date="2015-10" db="EMBL/GenBank/DDBJ databases">
        <authorList>
            <person name="Ju K.-S."/>
            <person name="Doroghazi J.R."/>
            <person name="Metcalf W.W."/>
        </authorList>
    </citation>
    <scope>NUCLEOTIDE SEQUENCE [LARGE SCALE GENOMIC DNA]</scope>
    <source>
        <strain evidence="2 3">NRRL B-24793</strain>
    </source>
</reference>
<dbReference type="RefSeq" id="WP_013734670.1">
    <property type="nucleotide sequence ID" value="NZ_CP108425.1"/>
</dbReference>
<evidence type="ECO:0000313" key="3">
    <source>
        <dbReference type="Proteomes" id="UP000053246"/>
    </source>
</evidence>
<organism evidence="2 3">
    <name type="scientific">Micromonospora maris</name>
    <dbReference type="NCBI Taxonomy" id="1003110"/>
    <lineage>
        <taxon>Bacteria</taxon>
        <taxon>Bacillati</taxon>
        <taxon>Actinomycetota</taxon>
        <taxon>Actinomycetes</taxon>
        <taxon>Micromonosporales</taxon>
        <taxon>Micromonosporaceae</taxon>
        <taxon>Micromonospora</taxon>
    </lineage>
</organism>
<dbReference type="Pfam" id="PF02036">
    <property type="entry name" value="SCP2"/>
    <property type="match status" value="1"/>
</dbReference>
<evidence type="ECO:0000313" key="2">
    <source>
        <dbReference type="EMBL" id="KUJ45315.1"/>
    </source>
</evidence>
<gene>
    <name evidence="2" type="ORF">ADL17_19730</name>
</gene>
<sequence length="149" mass="16445">MSIHDVRVDVMEPVEFARLVKRTPIEELRQVLHGARRTEILDHLIGGMPAAFRPEVAGRTRAVVHWRIGDRPDGGVDRYEMVIADGVCTLSPRADGTPQLTLDLAAADFVRLVTGNARAVMLVMKGKLQTRGDLALTARFPKLFAAPRP</sequence>
<feature type="domain" description="SCP2" evidence="1">
    <location>
        <begin position="60"/>
        <end position="144"/>
    </location>
</feature>
<protein>
    <submittedName>
        <fullName evidence="2">Acyl-CoA synthase</fullName>
    </submittedName>
</protein>
<keyword evidence="3" id="KW-1185">Reference proteome</keyword>
<comment type="caution">
    <text evidence="2">The sequence shown here is derived from an EMBL/GenBank/DDBJ whole genome shotgun (WGS) entry which is preliminary data.</text>
</comment>
<accession>A0A9X0I1Z2</accession>
<dbReference type="Gene3D" id="3.30.1050.10">
    <property type="entry name" value="SCP2 sterol-binding domain"/>
    <property type="match status" value="1"/>
</dbReference>
<evidence type="ECO:0000259" key="1">
    <source>
        <dbReference type="Pfam" id="PF02036"/>
    </source>
</evidence>
<dbReference type="Proteomes" id="UP000053246">
    <property type="component" value="Unassembled WGS sequence"/>
</dbReference>
<dbReference type="EMBL" id="LMWI01000002">
    <property type="protein sequence ID" value="KUJ45315.1"/>
    <property type="molecule type" value="Genomic_DNA"/>
</dbReference>
<dbReference type="SUPFAM" id="SSF55718">
    <property type="entry name" value="SCP-like"/>
    <property type="match status" value="1"/>
</dbReference>
<name>A0A9X0I1Z2_9ACTN</name>
<dbReference type="OMA" id="ERCSIAK"/>
<dbReference type="InterPro" id="IPR036527">
    <property type="entry name" value="SCP2_sterol-bd_dom_sf"/>
</dbReference>
<dbReference type="InterPro" id="IPR003033">
    <property type="entry name" value="SCP2_sterol-bd_dom"/>
</dbReference>
<proteinExistence type="predicted"/>
<dbReference type="AlphaFoldDB" id="A0A9X0I1Z2"/>